<dbReference type="PANTHER" id="PTHR30329:SF21">
    <property type="entry name" value="LIPOPROTEIN YIAD-RELATED"/>
    <property type="match status" value="1"/>
</dbReference>
<dbReference type="InterPro" id="IPR006665">
    <property type="entry name" value="OmpA-like"/>
</dbReference>
<evidence type="ECO:0000256" key="5">
    <source>
        <dbReference type="SAM" id="SignalP"/>
    </source>
</evidence>
<proteinExistence type="predicted"/>
<dbReference type="PROSITE" id="PS51123">
    <property type="entry name" value="OMPA_2"/>
    <property type="match status" value="1"/>
</dbReference>
<accession>A0ABR4WFW0</accession>
<protein>
    <submittedName>
        <fullName evidence="7">Outer membrane lipoprotein</fullName>
    </submittedName>
</protein>
<dbReference type="InterPro" id="IPR050330">
    <property type="entry name" value="Bact_OuterMem_StrucFunc"/>
</dbReference>
<keyword evidence="7" id="KW-0449">Lipoprotein</keyword>
<dbReference type="PROSITE" id="PS51257">
    <property type="entry name" value="PROKAR_LIPOPROTEIN"/>
    <property type="match status" value="1"/>
</dbReference>
<organism evidence="7 8">
    <name type="scientific">Alcanivorax jadensis T9</name>
    <dbReference type="NCBI Taxonomy" id="1177181"/>
    <lineage>
        <taxon>Bacteria</taxon>
        <taxon>Pseudomonadati</taxon>
        <taxon>Pseudomonadota</taxon>
        <taxon>Gammaproteobacteria</taxon>
        <taxon>Oceanospirillales</taxon>
        <taxon>Alcanivoracaceae</taxon>
        <taxon>Alcanivorax</taxon>
    </lineage>
</organism>
<reference evidence="7 8" key="1">
    <citation type="submission" date="2012-09" db="EMBL/GenBank/DDBJ databases">
        <title>Genome Sequence of alkane-degrading Bacterium Alcanivorax jadensis T9.</title>
        <authorList>
            <person name="Lai Q."/>
            <person name="Shao Z."/>
        </authorList>
    </citation>
    <scope>NUCLEOTIDE SEQUENCE [LARGE SCALE GENOMIC DNA]</scope>
    <source>
        <strain evidence="7 8">T9</strain>
    </source>
</reference>
<comment type="caution">
    <text evidence="7">The sequence shown here is derived from an EMBL/GenBank/DDBJ whole genome shotgun (WGS) entry which is preliminary data.</text>
</comment>
<feature type="domain" description="OmpA-like" evidence="6">
    <location>
        <begin position="53"/>
        <end position="169"/>
    </location>
</feature>
<dbReference type="PRINTS" id="PR01021">
    <property type="entry name" value="OMPADOMAIN"/>
</dbReference>
<dbReference type="InterPro" id="IPR006664">
    <property type="entry name" value="OMP_bac"/>
</dbReference>
<dbReference type="EMBL" id="ARXU01000002">
    <property type="protein sequence ID" value="KGD62350.1"/>
    <property type="molecule type" value="Genomic_DNA"/>
</dbReference>
<evidence type="ECO:0000256" key="2">
    <source>
        <dbReference type="ARBA" id="ARBA00023136"/>
    </source>
</evidence>
<dbReference type="InterPro" id="IPR036737">
    <property type="entry name" value="OmpA-like_sf"/>
</dbReference>
<dbReference type="Gene3D" id="3.30.1330.60">
    <property type="entry name" value="OmpA-like domain"/>
    <property type="match status" value="1"/>
</dbReference>
<keyword evidence="2 4" id="KW-0472">Membrane</keyword>
<feature type="chain" id="PRO_5047012152" evidence="5">
    <location>
        <begin position="27"/>
        <end position="194"/>
    </location>
</feature>
<dbReference type="Proteomes" id="UP000029443">
    <property type="component" value="Unassembled WGS sequence"/>
</dbReference>
<evidence type="ECO:0000256" key="3">
    <source>
        <dbReference type="ARBA" id="ARBA00023237"/>
    </source>
</evidence>
<evidence type="ECO:0000313" key="7">
    <source>
        <dbReference type="EMBL" id="KGD62350.1"/>
    </source>
</evidence>
<dbReference type="SUPFAM" id="SSF103088">
    <property type="entry name" value="OmpA-like"/>
    <property type="match status" value="1"/>
</dbReference>
<keyword evidence="8" id="KW-1185">Reference proteome</keyword>
<dbReference type="PANTHER" id="PTHR30329">
    <property type="entry name" value="STATOR ELEMENT OF FLAGELLAR MOTOR COMPLEX"/>
    <property type="match status" value="1"/>
</dbReference>
<dbReference type="RefSeq" id="WP_035245034.1">
    <property type="nucleotide sequence ID" value="NZ_ARXU01000002.1"/>
</dbReference>
<name>A0ABR4WFW0_9GAMM</name>
<feature type="signal peptide" evidence="5">
    <location>
        <begin position="1"/>
        <end position="26"/>
    </location>
</feature>
<gene>
    <name evidence="7" type="ORF">T9A_00641</name>
</gene>
<keyword evidence="3" id="KW-0998">Cell outer membrane</keyword>
<evidence type="ECO:0000256" key="4">
    <source>
        <dbReference type="PROSITE-ProRule" id="PRU00473"/>
    </source>
</evidence>
<evidence type="ECO:0000259" key="6">
    <source>
        <dbReference type="PROSITE" id="PS51123"/>
    </source>
</evidence>
<keyword evidence="5" id="KW-0732">Signal</keyword>
<comment type="subcellular location">
    <subcellularLocation>
        <location evidence="1">Cell outer membrane</location>
    </subcellularLocation>
</comment>
<dbReference type="Pfam" id="PF00691">
    <property type="entry name" value="OmpA"/>
    <property type="match status" value="1"/>
</dbReference>
<sequence length="194" mass="21593">MNRLVMAAYMMLAAGLSGCVSTEALYAEYEEVCPVKASVTNTGMVMVTALAAQSKGQLWEPALYFGFDDYGLIEDEVKRLDRNLVILKQYPALQISIQAFTDQLGSKDYNRALAEKRMDQVSDYLQENGLDRSRIKKAPLGKELPILPSDSEQDRIVNRRVELMPLDAQGRPLVLRVDFQGSGGDSFVAPEPVR</sequence>
<dbReference type="CDD" id="cd07185">
    <property type="entry name" value="OmpA_C-like"/>
    <property type="match status" value="1"/>
</dbReference>
<evidence type="ECO:0000313" key="8">
    <source>
        <dbReference type="Proteomes" id="UP000029443"/>
    </source>
</evidence>
<evidence type="ECO:0000256" key="1">
    <source>
        <dbReference type="ARBA" id="ARBA00004442"/>
    </source>
</evidence>